<name>A0A7K0CW82_9NOCA</name>
<dbReference type="Pfam" id="PF13744">
    <property type="entry name" value="HTH_37"/>
    <property type="match status" value="1"/>
</dbReference>
<comment type="caution">
    <text evidence="2">The sequence shown here is derived from an EMBL/GenBank/DDBJ whole genome shotgun (WGS) entry which is preliminary data.</text>
</comment>
<feature type="domain" description="HTH cro/C1-type" evidence="1">
    <location>
        <begin position="29"/>
        <end position="85"/>
    </location>
</feature>
<accession>A0A7K0CW82</accession>
<evidence type="ECO:0000313" key="3">
    <source>
        <dbReference type="Proteomes" id="UP000438448"/>
    </source>
</evidence>
<protein>
    <recommendedName>
        <fullName evidence="1">HTH cro/C1-type domain-containing protein</fullName>
    </recommendedName>
</protein>
<organism evidence="2 3">
    <name type="scientific">Nocardia macrotermitis</name>
    <dbReference type="NCBI Taxonomy" id="2585198"/>
    <lineage>
        <taxon>Bacteria</taxon>
        <taxon>Bacillati</taxon>
        <taxon>Actinomycetota</taxon>
        <taxon>Actinomycetes</taxon>
        <taxon>Mycobacteriales</taxon>
        <taxon>Nocardiaceae</taxon>
        <taxon>Nocardia</taxon>
    </lineage>
</organism>
<dbReference type="InterPro" id="IPR010982">
    <property type="entry name" value="Lambda_DNA-bd_dom_sf"/>
</dbReference>
<dbReference type="AlphaFoldDB" id="A0A7K0CW82"/>
<dbReference type="Gene3D" id="1.10.260.40">
    <property type="entry name" value="lambda repressor-like DNA-binding domains"/>
    <property type="match status" value="1"/>
</dbReference>
<evidence type="ECO:0000259" key="1">
    <source>
        <dbReference type="SMART" id="SM00530"/>
    </source>
</evidence>
<dbReference type="EMBL" id="WEGK01000002">
    <property type="protein sequence ID" value="MQY17767.1"/>
    <property type="molecule type" value="Genomic_DNA"/>
</dbReference>
<dbReference type="InterPro" id="IPR039554">
    <property type="entry name" value="HigA2-like_HTH"/>
</dbReference>
<keyword evidence="3" id="KW-1185">Reference proteome</keyword>
<sequence length="90" mass="10000">MDMYENVWDAIEPPDQAEHMKARANVMFAVTERIRALGLSPADAAERLGVKRSRIYELNAGKINLFSLDKLIDFAAELGIHVEVTITAVA</sequence>
<dbReference type="SMART" id="SM00530">
    <property type="entry name" value="HTH_XRE"/>
    <property type="match status" value="1"/>
</dbReference>
<gene>
    <name evidence="2" type="ORF">NRB20_08330</name>
</gene>
<dbReference type="OrthoDB" id="9788479at2"/>
<dbReference type="Proteomes" id="UP000438448">
    <property type="component" value="Unassembled WGS sequence"/>
</dbReference>
<dbReference type="RefSeq" id="WP_153407893.1">
    <property type="nucleotide sequence ID" value="NZ_WEGK01000002.1"/>
</dbReference>
<evidence type="ECO:0000313" key="2">
    <source>
        <dbReference type="EMBL" id="MQY17767.1"/>
    </source>
</evidence>
<reference evidence="2 3" key="1">
    <citation type="submission" date="2019-10" db="EMBL/GenBank/DDBJ databases">
        <title>Nocardia macrotermitis sp. nov. and Nocardia aurantia sp. nov., isolated from the gut of fungus growing-termite Macrotermes natalensis.</title>
        <authorList>
            <person name="Benndorf R."/>
            <person name="Schwitalla J."/>
            <person name="Martin K."/>
            <person name="De Beer W."/>
            <person name="Kaster A.-K."/>
            <person name="Vollmers J."/>
            <person name="Poulsen M."/>
            <person name="Beemelmanns C."/>
        </authorList>
    </citation>
    <scope>NUCLEOTIDE SEQUENCE [LARGE SCALE GENOMIC DNA]</scope>
    <source>
        <strain evidence="2 3">RB20</strain>
    </source>
</reference>
<proteinExistence type="predicted"/>
<dbReference type="SUPFAM" id="SSF47413">
    <property type="entry name" value="lambda repressor-like DNA-binding domains"/>
    <property type="match status" value="1"/>
</dbReference>
<dbReference type="GO" id="GO:0003677">
    <property type="term" value="F:DNA binding"/>
    <property type="evidence" value="ECO:0007669"/>
    <property type="project" value="InterPro"/>
</dbReference>
<dbReference type="InterPro" id="IPR001387">
    <property type="entry name" value="Cro/C1-type_HTH"/>
</dbReference>
<dbReference type="CDD" id="cd00093">
    <property type="entry name" value="HTH_XRE"/>
    <property type="match status" value="1"/>
</dbReference>